<evidence type="ECO:0000256" key="1">
    <source>
        <dbReference type="PROSITE-ProRule" id="PRU00169"/>
    </source>
</evidence>
<evidence type="ECO:0000259" key="2">
    <source>
        <dbReference type="PROSITE" id="PS50110"/>
    </source>
</evidence>
<dbReference type="CDD" id="cd17557">
    <property type="entry name" value="REC_Rcp-like"/>
    <property type="match status" value="1"/>
</dbReference>
<reference evidence="3" key="1">
    <citation type="journal article" date="2015" name="ISME J.">
        <title>Draft Genome Sequence of Streptomyces incarnatus NRRL8089, which Produces the Nucleoside Antibiotic Sinefungin.</title>
        <authorList>
            <person name="Oshima K."/>
            <person name="Hattori M."/>
            <person name="Shimizu H."/>
            <person name="Fukuda K."/>
            <person name="Nemoto M."/>
            <person name="Inagaki K."/>
            <person name="Tamura T."/>
        </authorList>
    </citation>
    <scope>NUCLEOTIDE SEQUENCE</scope>
    <source>
        <strain evidence="3">FACHB-1375</strain>
    </source>
</reference>
<dbReference type="SMART" id="SM00448">
    <property type="entry name" value="REC"/>
    <property type="match status" value="1"/>
</dbReference>
<dbReference type="Gene3D" id="3.40.50.2300">
    <property type="match status" value="1"/>
</dbReference>
<dbReference type="AlphaFoldDB" id="A0A926ZIU4"/>
<feature type="modified residue" description="4-aspartylphosphate" evidence="1">
    <location>
        <position position="68"/>
    </location>
</feature>
<gene>
    <name evidence="3" type="ORF">H6G03_23430</name>
</gene>
<dbReference type="PANTHER" id="PTHR44520:SF1">
    <property type="entry name" value="TWO-COMPONENT SYSTEM REGULATORY PROTEIN"/>
    <property type="match status" value="1"/>
</dbReference>
<reference evidence="3" key="2">
    <citation type="submission" date="2020-08" db="EMBL/GenBank/DDBJ databases">
        <authorList>
            <person name="Chen M."/>
            <person name="Teng W."/>
            <person name="Zhao L."/>
            <person name="Hu C."/>
            <person name="Zhou Y."/>
            <person name="Han B."/>
            <person name="Song L."/>
            <person name="Shu W."/>
        </authorList>
    </citation>
    <scope>NUCLEOTIDE SEQUENCE</scope>
    <source>
        <strain evidence="3">FACHB-1375</strain>
    </source>
</reference>
<dbReference type="Pfam" id="PF00072">
    <property type="entry name" value="Response_reg"/>
    <property type="match status" value="1"/>
</dbReference>
<keyword evidence="1" id="KW-0597">Phosphoprotein</keyword>
<name>A0A926ZIU4_9CYAN</name>
<keyword evidence="4" id="KW-1185">Reference proteome</keyword>
<protein>
    <submittedName>
        <fullName evidence="3">Response regulator</fullName>
    </submittedName>
</protein>
<proteinExistence type="predicted"/>
<evidence type="ECO:0000313" key="3">
    <source>
        <dbReference type="EMBL" id="MBD2183984.1"/>
    </source>
</evidence>
<dbReference type="PROSITE" id="PS50110">
    <property type="entry name" value="RESPONSE_REGULATORY"/>
    <property type="match status" value="1"/>
</dbReference>
<dbReference type="EMBL" id="JACJPW010000070">
    <property type="protein sequence ID" value="MBD2183984.1"/>
    <property type="molecule type" value="Genomic_DNA"/>
</dbReference>
<dbReference type="PANTHER" id="PTHR44520">
    <property type="entry name" value="RESPONSE REGULATOR RCP1-RELATED"/>
    <property type="match status" value="1"/>
</dbReference>
<dbReference type="Proteomes" id="UP000641646">
    <property type="component" value="Unassembled WGS sequence"/>
</dbReference>
<feature type="domain" description="Response regulatory" evidence="2">
    <location>
        <begin position="6"/>
        <end position="135"/>
    </location>
</feature>
<dbReference type="InterPro" id="IPR052893">
    <property type="entry name" value="TCS_response_regulator"/>
</dbReference>
<dbReference type="InterPro" id="IPR011006">
    <property type="entry name" value="CheY-like_superfamily"/>
</dbReference>
<sequence length="148" mass="16751">MTVKHTILLVEDNPADVLLMKRAFRKEDLSHVSLQVVEDGDAAVLYLSGEGEYCDRERYPLPALILLDLKLPRRSGHEVLAWLRQQPQLKRLPVIILTSSKETIDVNQAYDLGVNSYLVKPPGFGALGEMLKTINLYWLLNNEQPEVA</sequence>
<organism evidence="3 4">
    <name type="scientific">Aerosakkonema funiforme FACHB-1375</name>
    <dbReference type="NCBI Taxonomy" id="2949571"/>
    <lineage>
        <taxon>Bacteria</taxon>
        <taxon>Bacillati</taxon>
        <taxon>Cyanobacteriota</taxon>
        <taxon>Cyanophyceae</taxon>
        <taxon>Oscillatoriophycideae</taxon>
        <taxon>Aerosakkonematales</taxon>
        <taxon>Aerosakkonemataceae</taxon>
        <taxon>Aerosakkonema</taxon>
    </lineage>
</organism>
<evidence type="ECO:0000313" key="4">
    <source>
        <dbReference type="Proteomes" id="UP000641646"/>
    </source>
</evidence>
<dbReference type="GO" id="GO:0000160">
    <property type="term" value="P:phosphorelay signal transduction system"/>
    <property type="evidence" value="ECO:0007669"/>
    <property type="project" value="InterPro"/>
</dbReference>
<comment type="caution">
    <text evidence="3">The sequence shown here is derived from an EMBL/GenBank/DDBJ whole genome shotgun (WGS) entry which is preliminary data.</text>
</comment>
<accession>A0A926ZIU4</accession>
<dbReference type="SUPFAM" id="SSF52172">
    <property type="entry name" value="CheY-like"/>
    <property type="match status" value="1"/>
</dbReference>
<dbReference type="InterPro" id="IPR001789">
    <property type="entry name" value="Sig_transdc_resp-reg_receiver"/>
</dbReference>